<organism evidence="3 4">
    <name type="scientific">Steinernema carpocapsae</name>
    <name type="common">Entomopathogenic nematode</name>
    <dbReference type="NCBI Taxonomy" id="34508"/>
    <lineage>
        <taxon>Eukaryota</taxon>
        <taxon>Metazoa</taxon>
        <taxon>Ecdysozoa</taxon>
        <taxon>Nematoda</taxon>
        <taxon>Chromadorea</taxon>
        <taxon>Rhabditida</taxon>
        <taxon>Tylenchina</taxon>
        <taxon>Panagrolaimomorpha</taxon>
        <taxon>Strongyloidoidea</taxon>
        <taxon>Steinernematidae</taxon>
        <taxon>Steinernema</taxon>
    </lineage>
</organism>
<protein>
    <submittedName>
        <fullName evidence="3">Uncharacterized protein</fullName>
    </submittedName>
</protein>
<evidence type="ECO:0000313" key="3">
    <source>
        <dbReference type="EMBL" id="TKR79973.1"/>
    </source>
</evidence>
<reference evidence="3 4" key="2">
    <citation type="journal article" date="2019" name="G3 (Bethesda)">
        <title>Hybrid Assembly of the Genome of the Entomopathogenic Nematode Steinernema carpocapsae Identifies the X-Chromosome.</title>
        <authorList>
            <person name="Serra L."/>
            <person name="Macchietto M."/>
            <person name="Macias-Munoz A."/>
            <person name="McGill C.J."/>
            <person name="Rodriguez I.M."/>
            <person name="Rodriguez B."/>
            <person name="Murad R."/>
            <person name="Mortazavi A."/>
        </authorList>
    </citation>
    <scope>NUCLEOTIDE SEQUENCE [LARGE SCALE GENOMIC DNA]</scope>
    <source>
        <strain evidence="3 4">ALL</strain>
    </source>
</reference>
<dbReference type="Proteomes" id="UP000298663">
    <property type="component" value="Unassembled WGS sequence"/>
</dbReference>
<name>A0A4U5NBX2_STECR</name>
<gene>
    <name evidence="3" type="ORF">L596_014114</name>
</gene>
<feature type="region of interest" description="Disordered" evidence="1">
    <location>
        <begin position="53"/>
        <end position="84"/>
    </location>
</feature>
<evidence type="ECO:0000256" key="1">
    <source>
        <dbReference type="SAM" id="MobiDB-lite"/>
    </source>
</evidence>
<reference evidence="3 4" key="1">
    <citation type="journal article" date="2015" name="Genome Biol.">
        <title>Comparative genomics of Steinernema reveals deeply conserved gene regulatory networks.</title>
        <authorList>
            <person name="Dillman A.R."/>
            <person name="Macchietto M."/>
            <person name="Porter C.F."/>
            <person name="Rogers A."/>
            <person name="Williams B."/>
            <person name="Antoshechkin I."/>
            <person name="Lee M.M."/>
            <person name="Goodwin Z."/>
            <person name="Lu X."/>
            <person name="Lewis E.E."/>
            <person name="Goodrich-Blair H."/>
            <person name="Stock S.P."/>
            <person name="Adams B.J."/>
            <person name="Sternberg P.W."/>
            <person name="Mortazavi A."/>
        </authorList>
    </citation>
    <scope>NUCLEOTIDE SEQUENCE [LARGE SCALE GENOMIC DNA]</scope>
    <source>
        <strain evidence="3 4">ALL</strain>
    </source>
</reference>
<keyword evidence="2" id="KW-0472">Membrane</keyword>
<feature type="compositionally biased region" description="Polar residues" evidence="1">
    <location>
        <begin position="74"/>
        <end position="84"/>
    </location>
</feature>
<sequence>MHPAVGCVGSRQPHSNSWDCRLGLTFCSILGFGLDILIMAFWERRRRATVGGTMAMNKTSPSIKSNRDSYLKITPSSSAHPFYK</sequence>
<comment type="caution">
    <text evidence="3">The sequence shown here is derived from an EMBL/GenBank/DDBJ whole genome shotgun (WGS) entry which is preliminary data.</text>
</comment>
<keyword evidence="2" id="KW-0812">Transmembrane</keyword>
<feature type="transmembrane region" description="Helical" evidence="2">
    <location>
        <begin position="22"/>
        <end position="42"/>
    </location>
</feature>
<proteinExistence type="predicted"/>
<evidence type="ECO:0000256" key="2">
    <source>
        <dbReference type="SAM" id="Phobius"/>
    </source>
</evidence>
<dbReference type="EMBL" id="AZBU02000004">
    <property type="protein sequence ID" value="TKR79973.1"/>
    <property type="molecule type" value="Genomic_DNA"/>
</dbReference>
<evidence type="ECO:0000313" key="4">
    <source>
        <dbReference type="Proteomes" id="UP000298663"/>
    </source>
</evidence>
<keyword evidence="2" id="KW-1133">Transmembrane helix</keyword>
<dbReference type="AlphaFoldDB" id="A0A4U5NBX2"/>
<keyword evidence="4" id="KW-1185">Reference proteome</keyword>
<accession>A0A4U5NBX2</accession>